<evidence type="ECO:0000256" key="5">
    <source>
        <dbReference type="SAM" id="SignalP"/>
    </source>
</evidence>
<evidence type="ECO:0000313" key="6">
    <source>
        <dbReference type="EMBL" id="KAB7732963.1"/>
    </source>
</evidence>
<reference evidence="6 7" key="1">
    <citation type="submission" date="2019-10" db="EMBL/GenBank/DDBJ databases">
        <title>Rudanella paleaurantiibacter sp. nov., isolated from sludge.</title>
        <authorList>
            <person name="Xu S.Q."/>
        </authorList>
    </citation>
    <scope>NUCLEOTIDE SEQUENCE [LARGE SCALE GENOMIC DNA]</scope>
    <source>
        <strain evidence="6 7">HX-22-17</strain>
    </source>
</reference>
<gene>
    <name evidence="6" type="ORF">F5984_03195</name>
</gene>
<evidence type="ECO:0000313" key="7">
    <source>
        <dbReference type="Proteomes" id="UP000488299"/>
    </source>
</evidence>
<dbReference type="AlphaFoldDB" id="A0A7J5U5K4"/>
<dbReference type="InterPro" id="IPR011050">
    <property type="entry name" value="Pectin_lyase_fold/virulence"/>
</dbReference>
<keyword evidence="2 4" id="KW-0378">Hydrolase</keyword>
<dbReference type="RefSeq" id="WP_152122704.1">
    <property type="nucleotide sequence ID" value="NZ_WELI01000001.1"/>
</dbReference>
<dbReference type="SMART" id="SM00710">
    <property type="entry name" value="PbH1"/>
    <property type="match status" value="5"/>
</dbReference>
<dbReference type="Proteomes" id="UP000488299">
    <property type="component" value="Unassembled WGS sequence"/>
</dbReference>
<dbReference type="Pfam" id="PF00295">
    <property type="entry name" value="Glyco_hydro_28"/>
    <property type="match status" value="1"/>
</dbReference>
<dbReference type="InterPro" id="IPR000743">
    <property type="entry name" value="Glyco_hydro_28"/>
</dbReference>
<dbReference type="SUPFAM" id="SSF51126">
    <property type="entry name" value="Pectin lyase-like"/>
    <property type="match status" value="1"/>
</dbReference>
<proteinExistence type="inferred from homology"/>
<dbReference type="GO" id="GO:0005975">
    <property type="term" value="P:carbohydrate metabolic process"/>
    <property type="evidence" value="ECO:0007669"/>
    <property type="project" value="InterPro"/>
</dbReference>
<dbReference type="InterPro" id="IPR012334">
    <property type="entry name" value="Pectin_lyas_fold"/>
</dbReference>
<keyword evidence="3 4" id="KW-0326">Glycosidase</keyword>
<evidence type="ECO:0000256" key="3">
    <source>
        <dbReference type="ARBA" id="ARBA00023295"/>
    </source>
</evidence>
<name>A0A7J5U5K4_9BACT</name>
<comment type="caution">
    <text evidence="6">The sequence shown here is derived from an EMBL/GenBank/DDBJ whole genome shotgun (WGS) entry which is preliminary data.</text>
</comment>
<dbReference type="InterPro" id="IPR051801">
    <property type="entry name" value="GH28_Enzymes"/>
</dbReference>
<organism evidence="6 7">
    <name type="scientific">Rudanella paleaurantiibacter</name>
    <dbReference type="NCBI Taxonomy" id="2614655"/>
    <lineage>
        <taxon>Bacteria</taxon>
        <taxon>Pseudomonadati</taxon>
        <taxon>Bacteroidota</taxon>
        <taxon>Cytophagia</taxon>
        <taxon>Cytophagales</taxon>
        <taxon>Cytophagaceae</taxon>
        <taxon>Rudanella</taxon>
    </lineage>
</organism>
<feature type="signal peptide" evidence="5">
    <location>
        <begin position="1"/>
        <end position="19"/>
    </location>
</feature>
<dbReference type="GO" id="GO:0004650">
    <property type="term" value="F:polygalacturonase activity"/>
    <property type="evidence" value="ECO:0007669"/>
    <property type="project" value="InterPro"/>
</dbReference>
<dbReference type="EMBL" id="WELI01000001">
    <property type="protein sequence ID" value="KAB7732963.1"/>
    <property type="molecule type" value="Genomic_DNA"/>
</dbReference>
<dbReference type="PANTHER" id="PTHR31339">
    <property type="entry name" value="PECTIN LYASE-RELATED"/>
    <property type="match status" value="1"/>
</dbReference>
<evidence type="ECO:0000256" key="1">
    <source>
        <dbReference type="ARBA" id="ARBA00008834"/>
    </source>
</evidence>
<keyword evidence="5" id="KW-0732">Signal</keyword>
<feature type="chain" id="PRO_5029859985" evidence="5">
    <location>
        <begin position="20"/>
        <end position="546"/>
    </location>
</feature>
<dbReference type="Gene3D" id="2.160.20.10">
    <property type="entry name" value="Single-stranded right-handed beta-helix, Pectin lyase-like"/>
    <property type="match status" value="1"/>
</dbReference>
<accession>A0A7J5U5K4</accession>
<protein>
    <submittedName>
        <fullName evidence="6">Glycoside hydrolase family 28 protein</fullName>
    </submittedName>
</protein>
<sequence>MQYLYNTFIFLLLTANSYAQTRSYVITASGAVADGETNNAAVIQKLIDKASAQGGGRVVVPPGNFMTGSIFLRSNVELHLQKGARLLGSPYLRDYSSGRVAMKSARPGEYNDYGNERIAVVAAHNQTNVAISGKGVIDGQGQELMLDIFKKLRSGEIKQDTIWKVKRPSGRALVLNVTGCKKVSVTGITLKNSSEWVQDYRECDGVIIDGITVQSTTYWNNDGLDLTDTRNVRITNCFINSADDGICLKSDNPKSGCENVTIENCTIRSSANGLKFGTTSAGGFKNVKARNLTIFDTYRSAIALELVDGGMMEAIDIRDVVARNTGNAIFIRRGHRNKTGAVGSLKGIYIANVKAEVPLLKPDQGYPLEGPPDHLRPGEDKMPVRPSSFHIYGHPYLPYNLVPASITGLPGYPVQDVTLENIEISYGGRADKRIAHIPLDKITSVPENEAGYPEFSMFGELPAWGFYVRHAEGVRFKNLRLRYVEADFRPAMIFDDARQIELTDVSVLTAQEMPVIMLNNTAEVKTTNLKLPVETEKGILKTNYSR</sequence>
<dbReference type="PANTHER" id="PTHR31339:SF9">
    <property type="entry name" value="PLASMIN AND FIBRONECTIN-BINDING PROTEIN A"/>
    <property type="match status" value="1"/>
</dbReference>
<evidence type="ECO:0000256" key="2">
    <source>
        <dbReference type="ARBA" id="ARBA00022801"/>
    </source>
</evidence>
<comment type="similarity">
    <text evidence="1 4">Belongs to the glycosyl hydrolase 28 family.</text>
</comment>
<evidence type="ECO:0000256" key="4">
    <source>
        <dbReference type="RuleBase" id="RU361169"/>
    </source>
</evidence>
<dbReference type="InterPro" id="IPR006626">
    <property type="entry name" value="PbH1"/>
</dbReference>
<keyword evidence="7" id="KW-1185">Reference proteome</keyword>